<gene>
    <name evidence="1" type="primary">AlNc14C181G8213</name>
    <name evidence="1" type="ORF">ALNC14_092540</name>
</gene>
<name>F0WP65_9STRA</name>
<organism evidence="1">
    <name type="scientific">Albugo laibachii Nc14</name>
    <dbReference type="NCBI Taxonomy" id="890382"/>
    <lineage>
        <taxon>Eukaryota</taxon>
        <taxon>Sar</taxon>
        <taxon>Stramenopiles</taxon>
        <taxon>Oomycota</taxon>
        <taxon>Peronosporomycetes</taxon>
        <taxon>Albuginales</taxon>
        <taxon>Albuginaceae</taxon>
        <taxon>Albugo</taxon>
    </lineage>
</organism>
<reference evidence="1" key="2">
    <citation type="submission" date="2011-02" db="EMBL/GenBank/DDBJ databases">
        <authorList>
            <person name="MacLean D."/>
        </authorList>
    </citation>
    <scope>NUCLEOTIDE SEQUENCE</scope>
</reference>
<evidence type="ECO:0000313" key="1">
    <source>
        <dbReference type="EMBL" id="CCA23111.1"/>
    </source>
</evidence>
<protein>
    <submittedName>
        <fullName evidence="1">AlNc14C181G8213 protein</fullName>
    </submittedName>
</protein>
<sequence length="61" mass="7233">MRHKRLTSYETLQHKCDNSRQKVDDCLPPVPSDEQKAFEIACKRHAILNEFILHSWIVPQM</sequence>
<proteinExistence type="predicted"/>
<dbReference type="AlphaFoldDB" id="F0WP65"/>
<accession>F0WP65</accession>
<reference evidence="1" key="1">
    <citation type="journal article" date="2011" name="PLoS Biol.">
        <title>Gene gain and loss during evolution of obligate parasitism in the white rust pathogen of Arabidopsis thaliana.</title>
        <authorList>
            <person name="Kemen E."/>
            <person name="Gardiner A."/>
            <person name="Schultz-Larsen T."/>
            <person name="Kemen A.C."/>
            <person name="Balmuth A.L."/>
            <person name="Robert-Seilaniantz A."/>
            <person name="Bailey K."/>
            <person name="Holub E."/>
            <person name="Studholme D.J."/>
            <person name="Maclean D."/>
            <person name="Jones J.D."/>
        </authorList>
    </citation>
    <scope>NUCLEOTIDE SEQUENCE</scope>
</reference>
<dbReference type="EMBL" id="FR824226">
    <property type="protein sequence ID" value="CCA23111.1"/>
    <property type="molecule type" value="Genomic_DNA"/>
</dbReference>
<dbReference type="HOGENOM" id="CLU_2927385_0_0_1"/>